<dbReference type="AlphaFoldDB" id="A0A6N2XKJ1"/>
<name>A0A6N2XKJ1_9BACE</name>
<organism evidence="2">
    <name type="scientific">Bacteroides faecis</name>
    <dbReference type="NCBI Taxonomy" id="674529"/>
    <lineage>
        <taxon>Bacteria</taxon>
        <taxon>Pseudomonadati</taxon>
        <taxon>Bacteroidota</taxon>
        <taxon>Bacteroidia</taxon>
        <taxon>Bacteroidales</taxon>
        <taxon>Bacteroidaceae</taxon>
        <taxon>Bacteroides</taxon>
    </lineage>
</organism>
<sequence>MNTVIRTLPQIQQAQADAWVYGAIVAILALAVAILISSLINWRSDRKDYITRRIWFVVIGIVASLGYWLYNMQVIVPTIQNAGFQNMFKETNLYVLLASAGGYFIVGILLMLCFRNSKLGSILGRKKD</sequence>
<feature type="transmembrane region" description="Helical" evidence="1">
    <location>
        <begin position="93"/>
        <end position="114"/>
    </location>
</feature>
<evidence type="ECO:0008006" key="3">
    <source>
        <dbReference type="Google" id="ProtNLM"/>
    </source>
</evidence>
<feature type="transmembrane region" description="Helical" evidence="1">
    <location>
        <begin position="20"/>
        <end position="42"/>
    </location>
</feature>
<evidence type="ECO:0000313" key="2">
    <source>
        <dbReference type="EMBL" id="VYT54190.1"/>
    </source>
</evidence>
<evidence type="ECO:0000256" key="1">
    <source>
        <dbReference type="SAM" id="Phobius"/>
    </source>
</evidence>
<proteinExistence type="predicted"/>
<keyword evidence="1" id="KW-0812">Transmembrane</keyword>
<gene>
    <name evidence="2" type="ORF">BFLFYP10_04678</name>
</gene>
<keyword evidence="1" id="KW-1133">Transmembrane helix</keyword>
<dbReference type="EMBL" id="CACRSZ010000099">
    <property type="protein sequence ID" value="VYT54190.1"/>
    <property type="molecule type" value="Genomic_DNA"/>
</dbReference>
<accession>A0A6N2XKJ1</accession>
<reference evidence="2" key="1">
    <citation type="submission" date="2019-11" db="EMBL/GenBank/DDBJ databases">
        <authorList>
            <person name="Feng L."/>
        </authorList>
    </citation>
    <scope>NUCLEOTIDE SEQUENCE</scope>
    <source>
        <strain evidence="2">BfaecisLFYP10</strain>
    </source>
</reference>
<dbReference type="RefSeq" id="WP_156730605.1">
    <property type="nucleotide sequence ID" value="NZ_CACRSZ010000099.1"/>
</dbReference>
<feature type="transmembrane region" description="Helical" evidence="1">
    <location>
        <begin position="54"/>
        <end position="73"/>
    </location>
</feature>
<protein>
    <recommendedName>
        <fullName evidence="3">Transmembrane protein</fullName>
    </recommendedName>
</protein>
<keyword evidence="1" id="KW-0472">Membrane</keyword>